<dbReference type="Proteomes" id="UP000257630">
    <property type="component" value="Segment"/>
</dbReference>
<dbReference type="EMBL" id="MH450129">
    <property type="protein sequence ID" value="AXH44916.1"/>
    <property type="molecule type" value="Genomic_DNA"/>
</dbReference>
<proteinExistence type="predicted"/>
<dbReference type="Pfam" id="PF12728">
    <property type="entry name" value="HTH_17"/>
    <property type="match status" value="1"/>
</dbReference>
<organism evidence="2 3">
    <name type="scientific">Gordonia phage Ribeye</name>
    <dbReference type="NCBI Taxonomy" id="2250417"/>
    <lineage>
        <taxon>Viruses</taxon>
        <taxon>Duplodnaviria</taxon>
        <taxon>Heunggongvirae</taxon>
        <taxon>Uroviricota</taxon>
        <taxon>Caudoviricetes</taxon>
        <taxon>Stackebrandtviridae</taxon>
        <taxon>Schenleyvirinae</taxon>
        <taxon>Kroosvirus</taxon>
        <taxon>Kroosvirus ribeye</taxon>
    </lineage>
</organism>
<evidence type="ECO:0000313" key="2">
    <source>
        <dbReference type="EMBL" id="AXH44916.1"/>
    </source>
</evidence>
<feature type="domain" description="Helix-turn-helix" evidence="1">
    <location>
        <begin position="17"/>
        <end position="65"/>
    </location>
</feature>
<sequence>MDTMTEPAATPADQGALNIDDTAVYLGRISRRQVYRLIEAGHLDRIHIGRRAVVTRASCDRYLASLVDTHKAAQ</sequence>
<dbReference type="RefSeq" id="YP_010002187.1">
    <property type="nucleotide sequence ID" value="NC_053241.1"/>
</dbReference>
<accession>A0A345KPG4</accession>
<keyword evidence="3" id="KW-1185">Reference proteome</keyword>
<reference evidence="2 3" key="1">
    <citation type="submission" date="2018-06" db="EMBL/GenBank/DDBJ databases">
        <authorList>
            <person name="Plymale R.C."/>
            <person name="Vermillion C.D."/>
            <person name="Bowman H."/>
            <person name="Gills J.R."/>
            <person name="Wooten L.C."/>
            <person name="Askins J.L."/>
            <person name="Brownlee C.M."/>
            <person name="Davis H.K."/>
            <person name="Edmondson E.M."/>
            <person name="Edwards S.L."/>
            <person name="Haberman K.L."/>
            <person name="Jacobs K.R."/>
            <person name="Jones G.C."/>
            <person name="Livingston L.W."/>
            <person name="Masengale M.E."/>
            <person name="Morrison C.M."/>
            <person name="Mullins A.M."/>
            <person name="Pate M.D."/>
            <person name="Pennington B.T."/>
            <person name="Pickard K.N."/>
            <person name="Rainwater D.R."/>
            <person name="Studdard A.C."/>
            <person name="Walker A.L."/>
            <person name="Reyna N.S."/>
            <person name="Garlena R.A."/>
            <person name="Russell D.A."/>
            <person name="Pope W.H."/>
            <person name="Jacobs-Sera D."/>
            <person name="Hendrix R.W."/>
            <person name="Hatfull G.F."/>
        </authorList>
    </citation>
    <scope>NUCLEOTIDE SEQUENCE [LARGE SCALE GENOMIC DNA]</scope>
</reference>
<dbReference type="KEGG" id="vg:63026734"/>
<evidence type="ECO:0000313" key="3">
    <source>
        <dbReference type="Proteomes" id="UP000257630"/>
    </source>
</evidence>
<evidence type="ECO:0000259" key="1">
    <source>
        <dbReference type="Pfam" id="PF12728"/>
    </source>
</evidence>
<name>A0A345KPG4_9CAUD</name>
<dbReference type="GeneID" id="63026734"/>
<dbReference type="InterPro" id="IPR041657">
    <property type="entry name" value="HTH_17"/>
</dbReference>
<protein>
    <submittedName>
        <fullName evidence="2">Helix-turn-helix DNA binding protein</fullName>
    </submittedName>
</protein>
<gene>
    <name evidence="2" type="primary">53</name>
    <name evidence="2" type="ORF">SEA_RIBEYE_53</name>
</gene>